<feature type="repeat" description="WD" evidence="3">
    <location>
        <begin position="210"/>
        <end position="236"/>
    </location>
</feature>
<evidence type="ECO:0000256" key="3">
    <source>
        <dbReference type="PROSITE-ProRule" id="PRU00221"/>
    </source>
</evidence>
<organism evidence="5 6">
    <name type="scientific">Rhynchospora breviuscula</name>
    <dbReference type="NCBI Taxonomy" id="2022672"/>
    <lineage>
        <taxon>Eukaryota</taxon>
        <taxon>Viridiplantae</taxon>
        <taxon>Streptophyta</taxon>
        <taxon>Embryophyta</taxon>
        <taxon>Tracheophyta</taxon>
        <taxon>Spermatophyta</taxon>
        <taxon>Magnoliopsida</taxon>
        <taxon>Liliopsida</taxon>
        <taxon>Poales</taxon>
        <taxon>Cyperaceae</taxon>
        <taxon>Cyperoideae</taxon>
        <taxon>Rhynchosporeae</taxon>
        <taxon>Rhynchospora</taxon>
    </lineage>
</organism>
<dbReference type="Pfam" id="PF00646">
    <property type="entry name" value="F-box"/>
    <property type="match status" value="1"/>
</dbReference>
<dbReference type="InterPro" id="IPR036047">
    <property type="entry name" value="F-box-like_dom_sf"/>
</dbReference>
<dbReference type="SMART" id="SM00320">
    <property type="entry name" value="WD40"/>
    <property type="match status" value="5"/>
</dbReference>
<gene>
    <name evidence="5" type="ORF">LUZ63_016842</name>
</gene>
<dbReference type="InterPro" id="IPR001680">
    <property type="entry name" value="WD40_rpt"/>
</dbReference>
<dbReference type="PRINTS" id="PR00320">
    <property type="entry name" value="GPROTEINBRPT"/>
</dbReference>
<dbReference type="Pfam" id="PF00400">
    <property type="entry name" value="WD40"/>
    <property type="match status" value="3"/>
</dbReference>
<evidence type="ECO:0000256" key="1">
    <source>
        <dbReference type="ARBA" id="ARBA00022574"/>
    </source>
</evidence>
<dbReference type="PANTHER" id="PTHR22847:SF746">
    <property type="entry name" value="OS01G0185400 PROTEIN"/>
    <property type="match status" value="1"/>
</dbReference>
<protein>
    <recommendedName>
        <fullName evidence="4">F-box domain-containing protein</fullName>
    </recommendedName>
</protein>
<feature type="domain" description="F-box" evidence="4">
    <location>
        <begin position="8"/>
        <end position="54"/>
    </location>
</feature>
<dbReference type="Gene3D" id="2.130.10.10">
    <property type="entry name" value="YVTN repeat-like/Quinoprotein amine dehydrogenase"/>
    <property type="match status" value="2"/>
</dbReference>
<dbReference type="InterPro" id="IPR001810">
    <property type="entry name" value="F-box_dom"/>
</dbReference>
<keyword evidence="2" id="KW-0677">Repeat</keyword>
<dbReference type="Proteomes" id="UP001151287">
    <property type="component" value="Unassembled WGS sequence"/>
</dbReference>
<dbReference type="OrthoDB" id="727118at2759"/>
<evidence type="ECO:0000256" key="2">
    <source>
        <dbReference type="ARBA" id="ARBA00022737"/>
    </source>
</evidence>
<proteinExistence type="predicted"/>
<reference evidence="5" key="1">
    <citation type="journal article" date="2022" name="Cell">
        <title>Repeat-based holocentromeres influence genome architecture and karyotype evolution.</title>
        <authorList>
            <person name="Hofstatter P.G."/>
            <person name="Thangavel G."/>
            <person name="Lux T."/>
            <person name="Neumann P."/>
            <person name="Vondrak T."/>
            <person name="Novak P."/>
            <person name="Zhang M."/>
            <person name="Costa L."/>
            <person name="Castellani M."/>
            <person name="Scott A."/>
            <person name="Toegelov H."/>
            <person name="Fuchs J."/>
            <person name="Mata-Sucre Y."/>
            <person name="Dias Y."/>
            <person name="Vanzela A.L.L."/>
            <person name="Huettel B."/>
            <person name="Almeida C.C.S."/>
            <person name="Simkova H."/>
            <person name="Souza G."/>
            <person name="Pedrosa-Harand A."/>
            <person name="Macas J."/>
            <person name="Mayer K.F.X."/>
            <person name="Houben A."/>
            <person name="Marques A."/>
        </authorList>
    </citation>
    <scope>NUCLEOTIDE SEQUENCE</scope>
    <source>
        <strain evidence="5">RhyBre1mFocal</strain>
    </source>
</reference>
<name>A0A9P9ZD85_9POAL</name>
<dbReference type="InterPro" id="IPR020472">
    <property type="entry name" value="WD40_PAC1"/>
</dbReference>
<dbReference type="PANTHER" id="PTHR22847">
    <property type="entry name" value="WD40 REPEAT PROTEIN"/>
    <property type="match status" value="1"/>
</dbReference>
<comment type="caution">
    <text evidence="5">The sequence shown here is derived from an EMBL/GenBank/DDBJ whole genome shotgun (WGS) entry which is preliminary data.</text>
</comment>
<keyword evidence="6" id="KW-1185">Reference proteome</keyword>
<sequence>MAQATTSGKTLADIPADAVAHCTEFMDLRDVASLAITCKSLRAASYSDYVWLRLFKERWPKLPLSVGASDIRGKYINRLTATQQMTFSDPSFRYISTYPTQHVSHLILDKSSLYAAKGPEVGVYRLDTMQSRVGVQRLTSHGSRITSMRLIPITDTWLSRSVTSKENMLVTSSTDRTIRLWWKGKSQRCFKGHNGPVTAIADKLVGGLGDTKLLASGGEDCTVRVWSVGSGHKNHAVATYHGHEKPLSFLAVAWHKPSLLISISKDSKIRAWDANASGSSPCVGMTSLSGIPVGIKCHDTICYVATRSSVTAVDLRTMQKAFTLPINCTVVCSFEILPSKWMMCTGGDDRALLWDIRKSSQDSTPMSELDSNGSVTLLHMDPYKVVTAGPFDHDVNIWDAGSCKFLNSLDCHIPGEDILANGVYAMSVDGCRIVTTACCSEFGILYYRDFSNCRKPVSLVDSEAGSKFWETKD</sequence>
<evidence type="ECO:0000313" key="5">
    <source>
        <dbReference type="EMBL" id="KAJ1685452.1"/>
    </source>
</evidence>
<dbReference type="EMBL" id="JAMQYH010000005">
    <property type="protein sequence ID" value="KAJ1685452.1"/>
    <property type="molecule type" value="Genomic_DNA"/>
</dbReference>
<dbReference type="InterPro" id="IPR036322">
    <property type="entry name" value="WD40_repeat_dom_sf"/>
</dbReference>
<dbReference type="SUPFAM" id="SSF50978">
    <property type="entry name" value="WD40 repeat-like"/>
    <property type="match status" value="1"/>
</dbReference>
<evidence type="ECO:0000313" key="6">
    <source>
        <dbReference type="Proteomes" id="UP001151287"/>
    </source>
</evidence>
<dbReference type="SUPFAM" id="SSF81383">
    <property type="entry name" value="F-box domain"/>
    <property type="match status" value="1"/>
</dbReference>
<dbReference type="AlphaFoldDB" id="A0A9P9ZD85"/>
<evidence type="ECO:0000259" key="4">
    <source>
        <dbReference type="PROSITE" id="PS50181"/>
    </source>
</evidence>
<dbReference type="PROSITE" id="PS50181">
    <property type="entry name" value="FBOX"/>
    <property type="match status" value="1"/>
</dbReference>
<accession>A0A9P9ZD85</accession>
<keyword evidence="1 3" id="KW-0853">WD repeat</keyword>
<dbReference type="InterPro" id="IPR015943">
    <property type="entry name" value="WD40/YVTN_repeat-like_dom_sf"/>
</dbReference>
<dbReference type="PROSITE" id="PS50082">
    <property type="entry name" value="WD_REPEATS_2"/>
    <property type="match status" value="1"/>
</dbReference>